<feature type="domain" description="Integrase catalytic" evidence="2">
    <location>
        <begin position="1"/>
        <end position="160"/>
    </location>
</feature>
<dbReference type="InterPro" id="IPR036397">
    <property type="entry name" value="RNaseH_sf"/>
</dbReference>
<evidence type="ECO:0000313" key="3">
    <source>
        <dbReference type="EMBL" id="AUX35671.1"/>
    </source>
</evidence>
<dbReference type="Pfam" id="PF00665">
    <property type="entry name" value="rve"/>
    <property type="match status" value="1"/>
</dbReference>
<dbReference type="AlphaFoldDB" id="A0A4P2QZJ5"/>
<dbReference type="GO" id="GO:0015074">
    <property type="term" value="P:DNA integration"/>
    <property type="evidence" value="ECO:0007669"/>
    <property type="project" value="InterPro"/>
</dbReference>
<dbReference type="PANTHER" id="PTHR35004:SF8">
    <property type="entry name" value="TRANSPOSASE RV3428C-RELATED"/>
    <property type="match status" value="1"/>
</dbReference>
<dbReference type="Proteomes" id="UP000295497">
    <property type="component" value="Chromosome"/>
</dbReference>
<dbReference type="InterPro" id="IPR054353">
    <property type="entry name" value="IstA-like_C"/>
</dbReference>
<accession>A0A4P2QZJ5</accession>
<dbReference type="Gene3D" id="3.30.420.10">
    <property type="entry name" value="Ribonuclease H-like superfamily/Ribonuclease H"/>
    <property type="match status" value="1"/>
</dbReference>
<evidence type="ECO:0000256" key="1">
    <source>
        <dbReference type="ARBA" id="ARBA00009277"/>
    </source>
</evidence>
<dbReference type="RefSeq" id="WP_165374379.1">
    <property type="nucleotide sequence ID" value="NZ_CP012672.1"/>
</dbReference>
<evidence type="ECO:0000259" key="2">
    <source>
        <dbReference type="PROSITE" id="PS50994"/>
    </source>
</evidence>
<name>A0A4P2QZJ5_SORCE</name>
<protein>
    <submittedName>
        <fullName evidence="3">Integrase</fullName>
    </submittedName>
</protein>
<dbReference type="InterPro" id="IPR001584">
    <property type="entry name" value="Integrase_cat-core"/>
</dbReference>
<proteinExistence type="inferred from homology"/>
<dbReference type="Pfam" id="PF22483">
    <property type="entry name" value="Mu-transpos_C_2"/>
    <property type="match status" value="1"/>
</dbReference>
<dbReference type="EMBL" id="CP012672">
    <property type="protein sequence ID" value="AUX35671.1"/>
    <property type="molecule type" value="Genomic_DNA"/>
</dbReference>
<comment type="similarity">
    <text evidence="1">Belongs to the transposase IS21/IS408/IS1162 family.</text>
</comment>
<dbReference type="PANTHER" id="PTHR35004">
    <property type="entry name" value="TRANSPOSASE RV3428C-RELATED"/>
    <property type="match status" value="1"/>
</dbReference>
<reference evidence="3 4" key="1">
    <citation type="submission" date="2015-09" db="EMBL/GenBank/DDBJ databases">
        <title>Sorangium comparison.</title>
        <authorList>
            <person name="Zaburannyi N."/>
            <person name="Bunk B."/>
            <person name="Overmann J."/>
            <person name="Mueller R."/>
        </authorList>
    </citation>
    <scope>NUCLEOTIDE SEQUENCE [LARGE SCALE GENOMIC DNA]</scope>
    <source>
        <strain evidence="3 4">So ce836</strain>
    </source>
</reference>
<gene>
    <name evidence="3" type="primary">int</name>
    <name evidence="3" type="ORF">SOCE836_078680</name>
</gene>
<dbReference type="GO" id="GO:0003676">
    <property type="term" value="F:nucleic acid binding"/>
    <property type="evidence" value="ECO:0007669"/>
    <property type="project" value="InterPro"/>
</dbReference>
<sequence>MDAATGGVTQVELFVAVLGASSYTYAEATRSQRGPDWIGSHCRAFAFFGGVTRAVVCDQLKSGVTRACRYEPQVQRTYEEMAAHYGTTVLPARPKHPRDKAKVEVAVQVVERWILARIRNEVFHSLAALNARITELLVDINSRVMKRYGESRRELFEKLERPALAALPAEAFEYAEWKKARVNIDYHVVFDDHFYSVPYAHVHQEVWIRATVATVEVLLHSRRIASHPRSRARGKHSTLREHMPSAHRAHAEWTPSRLLAWAEKIGPATRQLCAAILAERPHPEQGFRSCLGLLRLGKRYGQERLEAACERAGRVRARSYRHIESILKNGLDRVPLAHDDGAPVAPQPIDHENIRGRDYYLN</sequence>
<dbReference type="PROSITE" id="PS50994">
    <property type="entry name" value="INTEGRASE"/>
    <property type="match status" value="1"/>
</dbReference>
<evidence type="ECO:0000313" key="4">
    <source>
        <dbReference type="Proteomes" id="UP000295497"/>
    </source>
</evidence>
<dbReference type="InterPro" id="IPR012337">
    <property type="entry name" value="RNaseH-like_sf"/>
</dbReference>
<dbReference type="NCBIfam" id="NF033546">
    <property type="entry name" value="transpos_IS21"/>
    <property type="match status" value="1"/>
</dbReference>
<dbReference type="SUPFAM" id="SSF53098">
    <property type="entry name" value="Ribonuclease H-like"/>
    <property type="match status" value="1"/>
</dbReference>
<organism evidence="3 4">
    <name type="scientific">Sorangium cellulosum</name>
    <name type="common">Polyangium cellulosum</name>
    <dbReference type="NCBI Taxonomy" id="56"/>
    <lineage>
        <taxon>Bacteria</taxon>
        <taxon>Pseudomonadati</taxon>
        <taxon>Myxococcota</taxon>
        <taxon>Polyangia</taxon>
        <taxon>Polyangiales</taxon>
        <taxon>Polyangiaceae</taxon>
        <taxon>Sorangium</taxon>
    </lineage>
</organism>